<sequence>MMPTQYGHHSMHVCWNASDANISERIVTVTPAQCRLEDTVYFVLFCFLCVNLYDHVRRKTKRRLLFPF</sequence>
<dbReference type="EMBL" id="UYRT01094934">
    <property type="protein sequence ID" value="VDN39913.1"/>
    <property type="molecule type" value="Genomic_DNA"/>
</dbReference>
<dbReference type="AlphaFoldDB" id="A0A183EN32"/>
<protein>
    <submittedName>
        <fullName evidence="4">Fibronectin type-III domain-containing protein</fullName>
    </submittedName>
</protein>
<gene>
    <name evidence="2" type="ORF">GPUH_LOCUS22373</name>
</gene>
<proteinExistence type="predicted"/>
<organism evidence="4">
    <name type="scientific">Gongylonema pulchrum</name>
    <dbReference type="NCBI Taxonomy" id="637853"/>
    <lineage>
        <taxon>Eukaryota</taxon>
        <taxon>Metazoa</taxon>
        <taxon>Ecdysozoa</taxon>
        <taxon>Nematoda</taxon>
        <taxon>Chromadorea</taxon>
        <taxon>Rhabditida</taxon>
        <taxon>Spirurina</taxon>
        <taxon>Spiruromorpha</taxon>
        <taxon>Spiruroidea</taxon>
        <taxon>Gongylonematidae</taxon>
        <taxon>Gongylonema</taxon>
    </lineage>
</organism>
<keyword evidence="1" id="KW-1133">Transmembrane helix</keyword>
<keyword evidence="3" id="KW-1185">Reference proteome</keyword>
<dbReference type="WBParaSite" id="GPUH_0002240001-mRNA-1">
    <property type="protein sequence ID" value="GPUH_0002240001-mRNA-1"/>
    <property type="gene ID" value="GPUH_0002240001"/>
</dbReference>
<feature type="transmembrane region" description="Helical" evidence="1">
    <location>
        <begin position="39"/>
        <end position="56"/>
    </location>
</feature>
<evidence type="ECO:0000313" key="4">
    <source>
        <dbReference type="WBParaSite" id="GPUH_0002240001-mRNA-1"/>
    </source>
</evidence>
<dbReference type="Proteomes" id="UP000271098">
    <property type="component" value="Unassembled WGS sequence"/>
</dbReference>
<name>A0A183EN32_9BILA</name>
<keyword evidence="1" id="KW-0812">Transmembrane</keyword>
<evidence type="ECO:0000256" key="1">
    <source>
        <dbReference type="SAM" id="Phobius"/>
    </source>
</evidence>
<evidence type="ECO:0000313" key="3">
    <source>
        <dbReference type="Proteomes" id="UP000271098"/>
    </source>
</evidence>
<accession>A0A183EN32</accession>
<keyword evidence="1" id="KW-0472">Membrane</keyword>
<reference evidence="2 3" key="2">
    <citation type="submission" date="2018-11" db="EMBL/GenBank/DDBJ databases">
        <authorList>
            <consortium name="Pathogen Informatics"/>
        </authorList>
    </citation>
    <scope>NUCLEOTIDE SEQUENCE [LARGE SCALE GENOMIC DNA]</scope>
</reference>
<evidence type="ECO:0000313" key="2">
    <source>
        <dbReference type="EMBL" id="VDN39913.1"/>
    </source>
</evidence>
<reference evidence="4" key="1">
    <citation type="submission" date="2016-06" db="UniProtKB">
        <authorList>
            <consortium name="WormBaseParasite"/>
        </authorList>
    </citation>
    <scope>IDENTIFICATION</scope>
</reference>